<dbReference type="EMBL" id="WKKI01000020">
    <property type="protein sequence ID" value="MRX72720.1"/>
    <property type="molecule type" value="Genomic_DNA"/>
</dbReference>
<name>A0A7X2IZL1_9BACI</name>
<comment type="caution">
    <text evidence="1">The sequence shown here is derived from an EMBL/GenBank/DDBJ whole genome shotgun (WGS) entry which is preliminary data.</text>
</comment>
<evidence type="ECO:0000313" key="2">
    <source>
        <dbReference type="Proteomes" id="UP000448867"/>
    </source>
</evidence>
<organism evidence="1 2">
    <name type="scientific">Metabacillus lacus</name>
    <dbReference type="NCBI Taxonomy" id="1983721"/>
    <lineage>
        <taxon>Bacteria</taxon>
        <taxon>Bacillati</taxon>
        <taxon>Bacillota</taxon>
        <taxon>Bacilli</taxon>
        <taxon>Bacillales</taxon>
        <taxon>Bacillaceae</taxon>
        <taxon>Metabacillus</taxon>
    </lineage>
</organism>
<dbReference type="Proteomes" id="UP000448867">
    <property type="component" value="Unassembled WGS sequence"/>
</dbReference>
<evidence type="ECO:0000313" key="1">
    <source>
        <dbReference type="EMBL" id="MRX72720.1"/>
    </source>
</evidence>
<dbReference type="AlphaFoldDB" id="A0A7X2IZL1"/>
<reference evidence="1 2" key="1">
    <citation type="submission" date="2019-11" db="EMBL/GenBank/DDBJ databases">
        <title>Bacillus lacus genome.</title>
        <authorList>
            <person name="Allen C.J."/>
            <person name="Newman J.D."/>
        </authorList>
    </citation>
    <scope>NUCLEOTIDE SEQUENCE [LARGE SCALE GENOMIC DNA]</scope>
    <source>
        <strain evidence="1 2">KCTC 33946</strain>
    </source>
</reference>
<dbReference type="OrthoDB" id="2989520at2"/>
<accession>A0A7X2IZL1</accession>
<proteinExistence type="predicted"/>
<keyword evidence="2" id="KW-1185">Reference proteome</keyword>
<dbReference type="RefSeq" id="WP_154307879.1">
    <property type="nucleotide sequence ID" value="NZ_WKKI01000020.1"/>
</dbReference>
<sequence length="213" mass="24448">MSELIHLDALRKAKDAELALELKMALETFSHWQERHANIREKVKAKTLFRSLIAKSDQSSLTERESAIFNDWFSFDYQTAAGKTMYQLYLTGKNSASPADALLLANLLKPYLVTEKHFPETKLQPLLIEQDKKSDYLSLRLKEEHHMVPGSFLFLRCVPLLGSWMQIGTAAYASSESVSRLTRDFYNCEELGETTFLKRYALQYVEIGKAVEE</sequence>
<protein>
    <submittedName>
        <fullName evidence="1">Uncharacterized protein</fullName>
    </submittedName>
</protein>
<gene>
    <name evidence="1" type="ORF">GJU40_11225</name>
</gene>